<name>A0A0R2NKL8_9LACO</name>
<dbReference type="InterPro" id="IPR015421">
    <property type="entry name" value="PyrdxlP-dep_Trfase_major"/>
</dbReference>
<accession>A0A0R2NKL8</accession>
<evidence type="ECO:0000313" key="2">
    <source>
        <dbReference type="Proteomes" id="UP000051249"/>
    </source>
</evidence>
<dbReference type="PATRIC" id="fig|480391.4.peg.234"/>
<dbReference type="EMBL" id="JQCQ01000011">
    <property type="protein sequence ID" value="KRO25394.1"/>
    <property type="molecule type" value="Genomic_DNA"/>
</dbReference>
<protein>
    <recommendedName>
        <fullName evidence="3">Aluminum resistance protein</fullName>
    </recommendedName>
</protein>
<proteinExistence type="predicted"/>
<dbReference type="InterPro" id="IPR009651">
    <property type="entry name" value="Met_g_lyase_put"/>
</dbReference>
<evidence type="ECO:0000313" key="1">
    <source>
        <dbReference type="EMBL" id="KRO25394.1"/>
    </source>
</evidence>
<reference evidence="1 2" key="1">
    <citation type="journal article" date="2015" name="Genome Announc.">
        <title>Expanding the biotechnology potential of lactobacilli through comparative genomics of 213 strains and associated genera.</title>
        <authorList>
            <person name="Sun Z."/>
            <person name="Harris H.M."/>
            <person name="McCann A."/>
            <person name="Guo C."/>
            <person name="Argimon S."/>
            <person name="Zhang W."/>
            <person name="Yang X."/>
            <person name="Jeffery I.B."/>
            <person name="Cooney J.C."/>
            <person name="Kagawa T.F."/>
            <person name="Liu W."/>
            <person name="Song Y."/>
            <person name="Salvetti E."/>
            <person name="Wrobel A."/>
            <person name="Rasinkangas P."/>
            <person name="Parkhill J."/>
            <person name="Rea M.C."/>
            <person name="O'Sullivan O."/>
            <person name="Ritari J."/>
            <person name="Douillard F.P."/>
            <person name="Paul Ross R."/>
            <person name="Yang R."/>
            <person name="Briner A.E."/>
            <person name="Felis G.E."/>
            <person name="de Vos W.M."/>
            <person name="Barrangou R."/>
            <person name="Klaenhammer T.R."/>
            <person name="Caufield P.W."/>
            <person name="Cui Y."/>
            <person name="Zhang H."/>
            <person name="O'Toole P.W."/>
        </authorList>
    </citation>
    <scope>NUCLEOTIDE SEQUENCE [LARGE SCALE GENOMIC DNA]</scope>
    <source>
        <strain evidence="1 2">DSM 23026</strain>
    </source>
</reference>
<dbReference type="PANTHER" id="PTHR46658:SF1">
    <property type="entry name" value="CYS OR MET METABOLISM PYRIDOXAL-PHOSPHATE-DEPENDENT ENZYME"/>
    <property type="match status" value="1"/>
</dbReference>
<evidence type="ECO:0008006" key="3">
    <source>
        <dbReference type="Google" id="ProtNLM"/>
    </source>
</evidence>
<dbReference type="InterPro" id="IPR015424">
    <property type="entry name" value="PyrdxlP-dep_Trfase"/>
</dbReference>
<gene>
    <name evidence="1" type="ORF">IV88_GL000231</name>
</gene>
<sequence length="422" mass="46397">MEKMMNWRDSFKPEVKELIEKTEQQIQSRLMEIDDQVTFNQEKVLDAFTKENVSEEHLNGTTGYGYDDMGRDVLESVYADTFKTEGSLVRSQFVSGTHTISTTLFGLLRPGDELLYVTGMPYDTIQEVIGVVGEPGKGSLKDFGIDFDYVPLASDNQVDFDGIKSKLNNKVKVVAIQRSRGYASRPSFTVDQIKEMVEFIRSIDPDVTIFVDNCYGEFSEMIEPTEVGVDIMVGSLIKNAGGGMAQTGGYVVGKRKLIDLVANRLTNVGAGSDEGASLGSLRRMFQGFFLAPTVTGDAIKGAIFESAILEQCGLDVAPKWSDPRTDLIQTINFGKKESMVSFAQAIQKNSPVDSYVVPEASEMAGYEDLVIMAAGTFVQGASIEFSADGPIREPYTLYIQGGLNYSHVKIAICRAVLDTFFN</sequence>
<organism evidence="1 2">
    <name type="scientific">Pediococcus argentinicus</name>
    <dbReference type="NCBI Taxonomy" id="480391"/>
    <lineage>
        <taxon>Bacteria</taxon>
        <taxon>Bacillati</taxon>
        <taxon>Bacillota</taxon>
        <taxon>Bacilli</taxon>
        <taxon>Lactobacillales</taxon>
        <taxon>Lactobacillaceae</taxon>
        <taxon>Pediococcus</taxon>
    </lineage>
</organism>
<dbReference type="Proteomes" id="UP000051249">
    <property type="component" value="Unassembled WGS sequence"/>
</dbReference>
<dbReference type="Gene3D" id="3.40.640.10">
    <property type="entry name" value="Type I PLP-dependent aspartate aminotransferase-like (Major domain)"/>
    <property type="match status" value="1"/>
</dbReference>
<dbReference type="Gene3D" id="3.90.1150.60">
    <property type="entry name" value="Methioning gamme-lyase, C-terminal domain"/>
    <property type="match status" value="1"/>
</dbReference>
<keyword evidence="2" id="KW-1185">Reference proteome</keyword>
<dbReference type="AlphaFoldDB" id="A0A0R2NKL8"/>
<dbReference type="Pfam" id="PF06838">
    <property type="entry name" value="Met_gamma_lyase"/>
    <property type="match status" value="1"/>
</dbReference>
<dbReference type="SUPFAM" id="SSF53383">
    <property type="entry name" value="PLP-dependent transferases"/>
    <property type="match status" value="1"/>
</dbReference>
<comment type="caution">
    <text evidence="1">The sequence shown here is derived from an EMBL/GenBank/DDBJ whole genome shotgun (WGS) entry which is preliminary data.</text>
</comment>
<dbReference type="PANTHER" id="PTHR46658">
    <property type="entry name" value="CYS OR MET METABOLISM PYRIDOXAL-PHOSPHATE-DEPENDENT ENZYME"/>
    <property type="match status" value="1"/>
</dbReference>